<keyword evidence="2" id="KW-1185">Reference proteome</keyword>
<organism evidence="1 2">
    <name type="scientific">Ferrimonas aestuarii</name>
    <dbReference type="NCBI Taxonomy" id="2569539"/>
    <lineage>
        <taxon>Bacteria</taxon>
        <taxon>Pseudomonadati</taxon>
        <taxon>Pseudomonadota</taxon>
        <taxon>Gammaproteobacteria</taxon>
        <taxon>Alteromonadales</taxon>
        <taxon>Ferrimonadaceae</taxon>
        <taxon>Ferrimonas</taxon>
    </lineage>
</organism>
<dbReference type="OrthoDB" id="9092598at2"/>
<name>A0A4U1BKH8_9GAMM</name>
<protein>
    <submittedName>
        <fullName evidence="1">Uncharacterized protein</fullName>
    </submittedName>
</protein>
<evidence type="ECO:0000313" key="2">
    <source>
        <dbReference type="Proteomes" id="UP000305675"/>
    </source>
</evidence>
<gene>
    <name evidence="1" type="ORF">FCL42_16510</name>
</gene>
<evidence type="ECO:0000313" key="1">
    <source>
        <dbReference type="EMBL" id="TKB52019.1"/>
    </source>
</evidence>
<dbReference type="InterPro" id="IPR046901">
    <property type="entry name" value="ABC-3C_MC5"/>
</dbReference>
<dbReference type="Pfam" id="PF20291">
    <property type="entry name" value="MC5"/>
    <property type="match status" value="1"/>
</dbReference>
<dbReference type="EMBL" id="SWCJ01000015">
    <property type="protein sequence ID" value="TKB52019.1"/>
    <property type="molecule type" value="Genomic_DNA"/>
</dbReference>
<comment type="caution">
    <text evidence="1">The sequence shown here is derived from an EMBL/GenBank/DDBJ whole genome shotgun (WGS) entry which is preliminary data.</text>
</comment>
<reference evidence="1 2" key="1">
    <citation type="submission" date="2019-04" db="EMBL/GenBank/DDBJ databases">
        <authorList>
            <person name="Hwang J.C."/>
        </authorList>
    </citation>
    <scope>NUCLEOTIDE SEQUENCE [LARGE SCALE GENOMIC DNA]</scope>
    <source>
        <strain evidence="1 2">IMCC35002</strain>
    </source>
</reference>
<dbReference type="Proteomes" id="UP000305675">
    <property type="component" value="Unassembled WGS sequence"/>
</dbReference>
<sequence>MILYHPTKDIYHTQYRIISILLSTKELPKEKLRLLDFYYNFPHFISEIQPWPSDIKEYKIKKGAIPEPFEKISNKKRVFFQMTEVFNTAVGLLVAKDIVKVSGENRNISLKQENIPSQLIHEISEDLFIKTSAFKTIVSGLAKTNWSGPQGLKKRSGLLEFKYDE</sequence>
<dbReference type="AlphaFoldDB" id="A0A4U1BKH8"/>
<accession>A0A4U1BKH8</accession>
<dbReference type="RefSeq" id="WP_136864533.1">
    <property type="nucleotide sequence ID" value="NZ_SWCJ01000015.1"/>
</dbReference>
<proteinExistence type="predicted"/>